<keyword evidence="1" id="KW-0689">Ribosomal protein</keyword>
<proteinExistence type="predicted"/>
<dbReference type="OrthoDB" id="274752at2759"/>
<dbReference type="STRING" id="67767.A0A0J7KT20"/>
<dbReference type="GO" id="GO:0032543">
    <property type="term" value="P:mitochondrial translation"/>
    <property type="evidence" value="ECO:0007669"/>
    <property type="project" value="TreeGrafter"/>
</dbReference>
<dbReference type="InterPro" id="IPR012340">
    <property type="entry name" value="NA-bd_OB-fold"/>
</dbReference>
<dbReference type="EMBL" id="LBMM01003490">
    <property type="protein sequence ID" value="KMQ93471.1"/>
    <property type="molecule type" value="Genomic_DNA"/>
</dbReference>
<dbReference type="InterPro" id="IPR039193">
    <property type="entry name" value="Ribosomal_uS17m_metazoa"/>
</dbReference>
<dbReference type="AlphaFoldDB" id="A0A0J7KT20"/>
<dbReference type="GO" id="GO:0003735">
    <property type="term" value="F:structural constituent of ribosome"/>
    <property type="evidence" value="ECO:0007669"/>
    <property type="project" value="InterPro"/>
</dbReference>
<protein>
    <submittedName>
        <fullName evidence="1">28s ribosomal protein mitochondrial</fullName>
    </submittedName>
</protein>
<dbReference type="Proteomes" id="UP000036403">
    <property type="component" value="Unassembled WGS sequence"/>
</dbReference>
<keyword evidence="1" id="KW-0687">Ribonucleoprotein</keyword>
<keyword evidence="2" id="KW-1185">Reference proteome</keyword>
<reference evidence="1 2" key="1">
    <citation type="submission" date="2015-04" db="EMBL/GenBank/DDBJ databases">
        <title>Lasius niger genome sequencing.</title>
        <authorList>
            <person name="Konorov E.A."/>
            <person name="Nikitin M.A."/>
            <person name="Kirill M.V."/>
            <person name="Chang P."/>
        </authorList>
    </citation>
    <scope>NUCLEOTIDE SEQUENCE [LARGE SCALE GENOMIC DNA]</scope>
    <source>
        <tissue evidence="1">Whole</tissue>
    </source>
</reference>
<sequence>MAGGAGRASKTALRYLLGTCVPSSKQNAAKVRISQLEFNDYIHMYYKKYDFVYANDPKKLCKSGDVILVQELPNKLTRLITHEVIEVIYPLGDITDPVTGKKVVAGQYREDMDETNKLYGKKDSVFDYSEAPKRGRLEGVRDFTHKKMYLKYYDDPNNPQPDTVY</sequence>
<dbReference type="PaxDb" id="67767-A0A0J7KT20"/>
<evidence type="ECO:0000313" key="1">
    <source>
        <dbReference type="EMBL" id="KMQ93471.1"/>
    </source>
</evidence>
<dbReference type="PANTHER" id="PTHR24088:SF0">
    <property type="entry name" value="SMALL RIBOSOMAL SUBUNIT PROTEIN US17M"/>
    <property type="match status" value="1"/>
</dbReference>
<accession>A0A0J7KT20</accession>
<dbReference type="GO" id="GO:0005763">
    <property type="term" value="C:mitochondrial small ribosomal subunit"/>
    <property type="evidence" value="ECO:0007669"/>
    <property type="project" value="InterPro"/>
</dbReference>
<dbReference type="PANTHER" id="PTHR24088">
    <property type="entry name" value="28S RIBOSOMAL PROTEIN S17, MITOCHONDRIAL"/>
    <property type="match status" value="1"/>
</dbReference>
<evidence type="ECO:0000313" key="2">
    <source>
        <dbReference type="Proteomes" id="UP000036403"/>
    </source>
</evidence>
<gene>
    <name evidence="1" type="ORF">RF55_6425</name>
</gene>
<dbReference type="Gene3D" id="2.40.50.140">
    <property type="entry name" value="Nucleic acid-binding proteins"/>
    <property type="match status" value="1"/>
</dbReference>
<dbReference type="SUPFAM" id="SSF50249">
    <property type="entry name" value="Nucleic acid-binding proteins"/>
    <property type="match status" value="1"/>
</dbReference>
<organism evidence="1 2">
    <name type="scientific">Lasius niger</name>
    <name type="common">Black garden ant</name>
    <dbReference type="NCBI Taxonomy" id="67767"/>
    <lineage>
        <taxon>Eukaryota</taxon>
        <taxon>Metazoa</taxon>
        <taxon>Ecdysozoa</taxon>
        <taxon>Arthropoda</taxon>
        <taxon>Hexapoda</taxon>
        <taxon>Insecta</taxon>
        <taxon>Pterygota</taxon>
        <taxon>Neoptera</taxon>
        <taxon>Endopterygota</taxon>
        <taxon>Hymenoptera</taxon>
        <taxon>Apocrita</taxon>
        <taxon>Aculeata</taxon>
        <taxon>Formicoidea</taxon>
        <taxon>Formicidae</taxon>
        <taxon>Formicinae</taxon>
        <taxon>Lasius</taxon>
        <taxon>Lasius</taxon>
    </lineage>
</organism>
<name>A0A0J7KT20_LASNI</name>
<comment type="caution">
    <text evidence="1">The sequence shown here is derived from an EMBL/GenBank/DDBJ whole genome shotgun (WGS) entry which is preliminary data.</text>
</comment>